<dbReference type="Proteomes" id="UP001465755">
    <property type="component" value="Unassembled WGS sequence"/>
</dbReference>
<reference evidence="2 3" key="1">
    <citation type="journal article" date="2024" name="Nat. Commun.">
        <title>Phylogenomics reveals the evolutionary origins of lichenization in chlorophyte algae.</title>
        <authorList>
            <person name="Puginier C."/>
            <person name="Libourel C."/>
            <person name="Otte J."/>
            <person name="Skaloud P."/>
            <person name="Haon M."/>
            <person name="Grisel S."/>
            <person name="Petersen M."/>
            <person name="Berrin J.G."/>
            <person name="Delaux P.M."/>
            <person name="Dal Grande F."/>
            <person name="Keller J."/>
        </authorList>
    </citation>
    <scope>NUCLEOTIDE SEQUENCE [LARGE SCALE GENOMIC DNA]</scope>
    <source>
        <strain evidence="2 3">SAG 2036</strain>
    </source>
</reference>
<evidence type="ECO:0000313" key="3">
    <source>
        <dbReference type="Proteomes" id="UP001465755"/>
    </source>
</evidence>
<feature type="region of interest" description="Disordered" evidence="1">
    <location>
        <begin position="262"/>
        <end position="303"/>
    </location>
</feature>
<gene>
    <name evidence="2" type="ORF">WJX73_003359</name>
</gene>
<dbReference type="EMBL" id="JALJOQ010000257">
    <property type="protein sequence ID" value="KAK9787012.1"/>
    <property type="molecule type" value="Genomic_DNA"/>
</dbReference>
<keyword evidence="3" id="KW-1185">Reference proteome</keyword>
<evidence type="ECO:0000256" key="1">
    <source>
        <dbReference type="SAM" id="MobiDB-lite"/>
    </source>
</evidence>
<evidence type="ECO:0000313" key="2">
    <source>
        <dbReference type="EMBL" id="KAK9787012.1"/>
    </source>
</evidence>
<accession>A0AAW1NML4</accession>
<dbReference type="AlphaFoldDB" id="A0AAW1NML4"/>
<feature type="compositionally biased region" description="Low complexity" evidence="1">
    <location>
        <begin position="274"/>
        <end position="283"/>
    </location>
</feature>
<protein>
    <submittedName>
        <fullName evidence="2">Uncharacterized protein</fullName>
    </submittedName>
</protein>
<proteinExistence type="predicted"/>
<sequence>MAADVPASKRLLDAPVLAGALLEPTSPSGDAEAMQALLDSQLQRQHSPGALTFRLAHKATHLAFTRLRNNKGLIFVPLPGQPDLGQVFYDRDPTWQHECLSGNLTAQMTTQLMSFGPRFPYKLICAGSPRIQLPSRDKGPDWCTTPKDCCTPDGSPTSAAEVAVFNEDEPELEIEGRQWAADPSVQVVLLFKIHPQAPPADDCPMMRFKYCTKSAAGVPEWHPWVNFSVQDGCNAPGLPQYTIDLPWKHFFHRFDSPNQECLQNARKQRDAAEAEAQGSADASCNTPPSPEGSIARRVRQRRE</sequence>
<comment type="caution">
    <text evidence="2">The sequence shown here is derived from an EMBL/GenBank/DDBJ whole genome shotgun (WGS) entry which is preliminary data.</text>
</comment>
<name>A0AAW1NML4_9CHLO</name>
<organism evidence="2 3">
    <name type="scientific">Symbiochloris irregularis</name>
    <dbReference type="NCBI Taxonomy" id="706552"/>
    <lineage>
        <taxon>Eukaryota</taxon>
        <taxon>Viridiplantae</taxon>
        <taxon>Chlorophyta</taxon>
        <taxon>core chlorophytes</taxon>
        <taxon>Trebouxiophyceae</taxon>
        <taxon>Trebouxiales</taxon>
        <taxon>Trebouxiaceae</taxon>
        <taxon>Symbiochloris</taxon>
    </lineage>
</organism>